<keyword evidence="6" id="KW-1185">Reference proteome</keyword>
<evidence type="ECO:0008006" key="7">
    <source>
        <dbReference type="Google" id="ProtNLM"/>
    </source>
</evidence>
<evidence type="ECO:0000256" key="3">
    <source>
        <dbReference type="ARBA" id="ARBA00022729"/>
    </source>
</evidence>
<feature type="signal peptide" evidence="4">
    <location>
        <begin position="1"/>
        <end position="21"/>
    </location>
</feature>
<keyword evidence="3 4" id="KW-0732">Signal</keyword>
<evidence type="ECO:0000256" key="2">
    <source>
        <dbReference type="ARBA" id="ARBA00022448"/>
    </source>
</evidence>
<keyword evidence="2" id="KW-0813">Transport</keyword>
<dbReference type="EMBL" id="JXAK01000058">
    <property type="protein sequence ID" value="KIL38534.1"/>
    <property type="molecule type" value="Genomic_DNA"/>
</dbReference>
<accession>A0ABR5ABU9</accession>
<comment type="caution">
    <text evidence="5">The sequence shown here is derived from an EMBL/GenBank/DDBJ whole genome shotgun (WGS) entry which is preliminary data.</text>
</comment>
<reference evidence="5 6" key="1">
    <citation type="submission" date="2014-12" db="EMBL/GenBank/DDBJ databases">
        <title>Draft genome sequence of Paenibacillus kamchatkensis strain B-2647.</title>
        <authorList>
            <person name="Karlyshev A.V."/>
            <person name="Kudryashova E.B."/>
        </authorList>
    </citation>
    <scope>NUCLEOTIDE SEQUENCE [LARGE SCALE GENOMIC DNA]</scope>
    <source>
        <strain evidence="5 6">VKM B-2647</strain>
    </source>
</reference>
<evidence type="ECO:0000313" key="5">
    <source>
        <dbReference type="EMBL" id="KIL38534.1"/>
    </source>
</evidence>
<sequence length="296" mass="33833">MKWWRTVGNSALALSLAGGLAACSGAKPKADDAKNQNEPSKPSEPVELTLLSHYVGNNETALKPYIDQWNKENPNIQIKLTPVDFGELLKTIMTKQSAGQGADIMHVYTLWGGQLAKNKVLADAPANIVDDIKKNYPPAAVKGASLNGKVFGYPTEVQTYGLFYNKKLLKDAGFDSPPKTWDEMLNMAKKNREERRLRQSGGARVRLPARLCRDRRPAVHGAHGFRRQQLAQRRFQEVEFERRCGQSDIRSVQQNIRQERPYRHFFQYDERLRRRSSRHDDRRRLVGRIAEDAHER</sequence>
<gene>
    <name evidence="5" type="ORF">SD70_25765</name>
</gene>
<dbReference type="Proteomes" id="UP000031967">
    <property type="component" value="Unassembled WGS sequence"/>
</dbReference>
<dbReference type="Pfam" id="PF01547">
    <property type="entry name" value="SBP_bac_1"/>
    <property type="match status" value="1"/>
</dbReference>
<dbReference type="InterPro" id="IPR006059">
    <property type="entry name" value="SBP"/>
</dbReference>
<dbReference type="SUPFAM" id="SSF53850">
    <property type="entry name" value="Periplasmic binding protein-like II"/>
    <property type="match status" value="1"/>
</dbReference>
<dbReference type="Gene3D" id="3.40.190.10">
    <property type="entry name" value="Periplasmic binding protein-like II"/>
    <property type="match status" value="1"/>
</dbReference>
<name>A0ABR5ABU9_9BACL</name>
<protein>
    <recommendedName>
        <fullName evidence="7">Extracellular solute-binding protein</fullName>
    </recommendedName>
</protein>
<proteinExistence type="inferred from homology"/>
<evidence type="ECO:0000256" key="4">
    <source>
        <dbReference type="SAM" id="SignalP"/>
    </source>
</evidence>
<evidence type="ECO:0000313" key="6">
    <source>
        <dbReference type="Proteomes" id="UP000031967"/>
    </source>
</evidence>
<organism evidence="5 6">
    <name type="scientific">Gordoniibacillus kamchatkensis</name>
    <dbReference type="NCBI Taxonomy" id="1590651"/>
    <lineage>
        <taxon>Bacteria</taxon>
        <taxon>Bacillati</taxon>
        <taxon>Bacillota</taxon>
        <taxon>Bacilli</taxon>
        <taxon>Bacillales</taxon>
        <taxon>Paenibacillaceae</taxon>
        <taxon>Gordoniibacillus</taxon>
    </lineage>
</organism>
<feature type="chain" id="PRO_5046303516" description="Extracellular solute-binding protein" evidence="4">
    <location>
        <begin position="22"/>
        <end position="296"/>
    </location>
</feature>
<comment type="similarity">
    <text evidence="1">Belongs to the bacterial solute-binding protein 1 family.</text>
</comment>
<evidence type="ECO:0000256" key="1">
    <source>
        <dbReference type="ARBA" id="ARBA00008520"/>
    </source>
</evidence>
<dbReference type="PANTHER" id="PTHR30061">
    <property type="entry name" value="MALTOSE-BINDING PERIPLASMIC PROTEIN"/>
    <property type="match status" value="1"/>
</dbReference>
<dbReference type="PROSITE" id="PS51257">
    <property type="entry name" value="PROKAR_LIPOPROTEIN"/>
    <property type="match status" value="1"/>
</dbReference>
<dbReference type="PANTHER" id="PTHR30061:SF50">
    <property type="entry name" value="MALTOSE_MALTODEXTRIN-BINDING PERIPLASMIC PROTEIN"/>
    <property type="match status" value="1"/>
</dbReference>